<comment type="catalytic activity">
    <reaction evidence="5">
        <text>a 2'-deoxyadenosine in DNA + S-adenosyl-L-methionine = an N(6)-methyl-2'-deoxyadenosine in DNA + S-adenosyl-L-homocysteine + H(+)</text>
        <dbReference type="Rhea" id="RHEA:15197"/>
        <dbReference type="Rhea" id="RHEA-COMP:12418"/>
        <dbReference type="Rhea" id="RHEA-COMP:12419"/>
        <dbReference type="ChEBI" id="CHEBI:15378"/>
        <dbReference type="ChEBI" id="CHEBI:57856"/>
        <dbReference type="ChEBI" id="CHEBI:59789"/>
        <dbReference type="ChEBI" id="CHEBI:90615"/>
        <dbReference type="ChEBI" id="CHEBI:90616"/>
        <dbReference type="EC" id="2.1.1.72"/>
    </reaction>
</comment>
<dbReference type="Gene3D" id="3.40.50.150">
    <property type="entry name" value="Vaccinia Virus protein VP39"/>
    <property type="match status" value="2"/>
</dbReference>
<dbReference type="InterPro" id="IPR011639">
    <property type="entry name" value="MethylTrfase_TaqI-like_dom"/>
</dbReference>
<evidence type="ECO:0000256" key="4">
    <source>
        <dbReference type="ARBA" id="ARBA00022691"/>
    </source>
</evidence>
<name>A0A0D8HID6_9ACTN</name>
<dbReference type="PATRIC" id="fig|1280514.3.peg.1988"/>
<evidence type="ECO:0000313" key="8">
    <source>
        <dbReference type="Proteomes" id="UP000032360"/>
    </source>
</evidence>
<keyword evidence="8" id="KW-1185">Reference proteome</keyword>
<dbReference type="EMBL" id="JXYS01000034">
    <property type="protein sequence ID" value="KJF17619.1"/>
    <property type="molecule type" value="Genomic_DNA"/>
</dbReference>
<dbReference type="PANTHER" id="PTHR33841:SF1">
    <property type="entry name" value="DNA METHYLTRANSFERASE A"/>
    <property type="match status" value="1"/>
</dbReference>
<organism evidence="7 8">
    <name type="scientific">Acidithrix ferrooxidans</name>
    <dbReference type="NCBI Taxonomy" id="1280514"/>
    <lineage>
        <taxon>Bacteria</taxon>
        <taxon>Bacillati</taxon>
        <taxon>Actinomycetota</taxon>
        <taxon>Acidimicrobiia</taxon>
        <taxon>Acidimicrobiales</taxon>
        <taxon>Acidimicrobiaceae</taxon>
        <taxon>Acidithrix</taxon>
    </lineage>
</organism>
<dbReference type="InterPro" id="IPR029063">
    <property type="entry name" value="SAM-dependent_MTases_sf"/>
</dbReference>
<evidence type="ECO:0000256" key="2">
    <source>
        <dbReference type="ARBA" id="ARBA00022603"/>
    </source>
</evidence>
<dbReference type="EC" id="2.1.1.72" evidence="1"/>
<dbReference type="GO" id="GO:0032259">
    <property type="term" value="P:methylation"/>
    <property type="evidence" value="ECO:0007669"/>
    <property type="project" value="UniProtKB-KW"/>
</dbReference>
<reference evidence="7 8" key="1">
    <citation type="submission" date="2015-01" db="EMBL/GenBank/DDBJ databases">
        <title>Draft genome of the acidophilic iron oxidizer Acidithrix ferrooxidans strain Py-F3.</title>
        <authorList>
            <person name="Poehlein A."/>
            <person name="Eisen S."/>
            <person name="Schloemann M."/>
            <person name="Johnson B.D."/>
            <person name="Daniel R."/>
            <person name="Muehling M."/>
        </authorList>
    </citation>
    <scope>NUCLEOTIDE SEQUENCE [LARGE SCALE GENOMIC DNA]</scope>
    <source>
        <strain evidence="7 8">Py-F3</strain>
    </source>
</reference>
<dbReference type="Proteomes" id="UP000032360">
    <property type="component" value="Unassembled WGS sequence"/>
</dbReference>
<keyword evidence="3 7" id="KW-0808">Transferase</keyword>
<dbReference type="Pfam" id="PF07669">
    <property type="entry name" value="Eco57I"/>
    <property type="match status" value="1"/>
</dbReference>
<dbReference type="GO" id="GO:0006304">
    <property type="term" value="P:DNA modification"/>
    <property type="evidence" value="ECO:0007669"/>
    <property type="project" value="InterPro"/>
</dbReference>
<protein>
    <recommendedName>
        <fullName evidence="1">site-specific DNA-methyltransferase (adenine-specific)</fullName>
        <ecNumber evidence="1">2.1.1.72</ecNumber>
    </recommendedName>
</protein>
<evidence type="ECO:0000256" key="5">
    <source>
        <dbReference type="ARBA" id="ARBA00047942"/>
    </source>
</evidence>
<dbReference type="RefSeq" id="WP_082058561.1">
    <property type="nucleotide sequence ID" value="NZ_JXYS01000034.1"/>
</dbReference>
<evidence type="ECO:0000256" key="3">
    <source>
        <dbReference type="ARBA" id="ARBA00022679"/>
    </source>
</evidence>
<dbReference type="OrthoDB" id="4280289at2"/>
<dbReference type="STRING" id="1280514.AXFE_15190"/>
<keyword evidence="2 7" id="KW-0489">Methyltransferase</keyword>
<evidence type="ECO:0000259" key="6">
    <source>
        <dbReference type="Pfam" id="PF07669"/>
    </source>
</evidence>
<keyword evidence="4" id="KW-0949">S-adenosyl-L-methionine</keyword>
<evidence type="ECO:0000256" key="1">
    <source>
        <dbReference type="ARBA" id="ARBA00011900"/>
    </source>
</evidence>
<dbReference type="PRINTS" id="PR00507">
    <property type="entry name" value="N12N6MTFRASE"/>
</dbReference>
<dbReference type="PANTHER" id="PTHR33841">
    <property type="entry name" value="DNA METHYLTRANSFERASE YEEA-RELATED"/>
    <property type="match status" value="1"/>
</dbReference>
<dbReference type="GO" id="GO:0009007">
    <property type="term" value="F:site-specific DNA-methyltransferase (adenine-specific) activity"/>
    <property type="evidence" value="ECO:0007669"/>
    <property type="project" value="UniProtKB-EC"/>
</dbReference>
<dbReference type="InterPro" id="IPR050953">
    <property type="entry name" value="N4_N6_ade-DNA_methylase"/>
</dbReference>
<comment type="caution">
    <text evidence="7">The sequence shown here is derived from an EMBL/GenBank/DDBJ whole genome shotgun (WGS) entry which is preliminary data.</text>
</comment>
<sequence length="1302" mass="145219">MSTSESHGSGIRSVGGLLPSEFLARVRDPRSGVGGLREADYHLAVNERLGEIITRSWNRLVEAWRSFSERLRESDDPTDTARALTREKWLGPLFNELGFGRLSTAKSIEINGQIYPLSNEWQKVPIHLVGAKVPLDRRSAGVRGAAGMSPHALVQEILNRSETYLWGMVSNGLILRLLRDSTSLTRQSYLEFDLEVIFSNERYEDFVTLWMVMHQSRFEGEDLTQCWLEKWRAEINTSGVRALDALRGGVEKAIESLGRGFIAHPDNQSLREALRNRDLTGSDYYREILRLVYRILFLFVAEDRDLLHAPDIDREIKDRYKKWYSTERLRNQAWGIRSDRHDDMWQMLSVVMEGLGNPDGISDLGIAPLGSFLWSEEAISNLVKCRIVNSYFGEALVHLSTTQSEGVRRSVDFANLGAEELGSVYEALLELYPEIEVDTASFKLLSSSGNERKTSGSYYTPSELVASLLESALDPVLERAAKEKDPESAILALKVFDPACGSGHFLIAAAHRIAQKLAQVRTGEPEASPSEVRHALREVVAKCCYGVDINPMAVELAKVSLWMEAMEAGKPLTFLERHIVVGNALFGTTPALVAAGVPDEAYNYLEGDSKPKIKDTKALNKKIRLQGLQTLNLLASAPKTSDIVDKVVLLESLPDDDLMGIQRKAALWDELKSSSELETTKLAADVWCAAFVNEKLPDAAEITTETVNRALEIGRSGVALRELEAVDRLANQYRFLHLHVVFPEIFRSSASGRGGQDLGWAGGFDVVLGNPPWEKVKLAEKEFFATSAPEIVKAKGANRKALIKKLEVEDPGLFASYQSALRQASGESSFLIKSGRYPLTGKGDVNTYAIFAEMARTSLSPTGQCGIIVPTGIATDDSTSVFFSDLTGRQSIVSLYDFENSKPVFPGVHRSYKFCLLTITGSALPAKAGTDFVFFAHELSDLSNADRRIRISADEIRLFNPNTGTTPIFRNRNDAEIAKQVYQKVPVLIKEGPPEENPWGISFKRLFDMTNDSALFATRSQCEEAGAKLEGNIFVNEDGTRLLPLYEGKLIHHFDHRFATYEGVTGDKPDEVSSRSKEDPNFTVLPWYWVPEHEVDAKLEGWDRKWLMGFRGIARTTDERTVISAVYPVTAVGNSLPLLRSMVANGHLAGALIACISSYALDLITRMKVGGSNFNFYIVKQLPVLPPDAFETLATWSDVNSETVAAWISRRVVELTYTSPDMKPWAEELGYDGPPFSFNEERRQILRAELDACFFHLYGYSKEQVEYAMDSFPIVKKNDIDEFGSYLTKELILKEFDAMQTA</sequence>
<dbReference type="SUPFAM" id="SSF53335">
    <property type="entry name" value="S-adenosyl-L-methionine-dependent methyltransferases"/>
    <property type="match status" value="1"/>
</dbReference>
<accession>A0A0D8HID6</accession>
<feature type="domain" description="Type II methyltransferase M.TaqI-like" evidence="6">
    <location>
        <begin position="542"/>
        <end position="782"/>
    </location>
</feature>
<proteinExistence type="predicted"/>
<evidence type="ECO:0000313" key="7">
    <source>
        <dbReference type="EMBL" id="KJF17619.1"/>
    </source>
</evidence>
<gene>
    <name evidence="7" type="ORF">AXFE_15190</name>
</gene>
<dbReference type="REBASE" id="114757">
    <property type="entry name" value="AfePyF3ORF15190P"/>
</dbReference>